<feature type="region of interest" description="Disordered" evidence="1">
    <location>
        <begin position="6114"/>
        <end position="6181"/>
    </location>
</feature>
<feature type="region of interest" description="Disordered" evidence="1">
    <location>
        <begin position="192"/>
        <end position="280"/>
    </location>
</feature>
<feature type="region of interest" description="Disordered" evidence="1">
    <location>
        <begin position="3507"/>
        <end position="3558"/>
    </location>
</feature>
<feature type="compositionally biased region" description="Polar residues" evidence="1">
    <location>
        <begin position="1245"/>
        <end position="1260"/>
    </location>
</feature>
<dbReference type="EMBL" id="BOMB01000043">
    <property type="protein sequence ID" value="GID15447.1"/>
    <property type="molecule type" value="Genomic_DNA"/>
</dbReference>
<feature type="compositionally biased region" description="Low complexity" evidence="1">
    <location>
        <begin position="1370"/>
        <end position="1385"/>
    </location>
</feature>
<protein>
    <submittedName>
        <fullName evidence="2">Uncharacterized protein</fullName>
    </submittedName>
</protein>
<evidence type="ECO:0000313" key="3">
    <source>
        <dbReference type="Proteomes" id="UP000612808"/>
    </source>
</evidence>
<name>A0A8J3JFE8_9ACTN</name>
<feature type="compositionally biased region" description="Low complexity" evidence="1">
    <location>
        <begin position="1106"/>
        <end position="1128"/>
    </location>
</feature>
<evidence type="ECO:0000313" key="2">
    <source>
        <dbReference type="EMBL" id="GID15447.1"/>
    </source>
</evidence>
<feature type="compositionally biased region" description="Polar residues" evidence="1">
    <location>
        <begin position="2764"/>
        <end position="2782"/>
    </location>
</feature>
<feature type="compositionally biased region" description="Low complexity" evidence="1">
    <location>
        <begin position="1195"/>
        <end position="1237"/>
    </location>
</feature>
<feature type="compositionally biased region" description="Low complexity" evidence="1">
    <location>
        <begin position="1"/>
        <end position="17"/>
    </location>
</feature>
<keyword evidence="3" id="KW-1185">Reference proteome</keyword>
<feature type="region of interest" description="Disordered" evidence="1">
    <location>
        <begin position="1"/>
        <end position="62"/>
    </location>
</feature>
<accession>A0A8J3JFE8</accession>
<dbReference type="Proteomes" id="UP000612808">
    <property type="component" value="Unassembled WGS sequence"/>
</dbReference>
<feature type="region of interest" description="Disordered" evidence="1">
    <location>
        <begin position="1167"/>
        <end position="1265"/>
    </location>
</feature>
<proteinExistence type="predicted"/>
<feature type="region of interest" description="Disordered" evidence="1">
    <location>
        <begin position="1106"/>
        <end position="1134"/>
    </location>
</feature>
<evidence type="ECO:0000256" key="1">
    <source>
        <dbReference type="SAM" id="MobiDB-lite"/>
    </source>
</evidence>
<comment type="caution">
    <text evidence="2">The sequence shown here is derived from an EMBL/GenBank/DDBJ whole genome shotgun (WGS) entry which is preliminary data.</text>
</comment>
<gene>
    <name evidence="2" type="ORF">Aru02nite_63360</name>
</gene>
<feature type="compositionally biased region" description="Low complexity" evidence="1">
    <location>
        <begin position="745"/>
        <end position="758"/>
    </location>
</feature>
<feature type="region of interest" description="Disordered" evidence="1">
    <location>
        <begin position="2754"/>
        <end position="2824"/>
    </location>
</feature>
<feature type="compositionally biased region" description="Low complexity" evidence="1">
    <location>
        <begin position="240"/>
        <end position="251"/>
    </location>
</feature>
<organism evidence="2 3">
    <name type="scientific">Actinocatenispora rupis</name>
    <dbReference type="NCBI Taxonomy" id="519421"/>
    <lineage>
        <taxon>Bacteria</taxon>
        <taxon>Bacillati</taxon>
        <taxon>Actinomycetota</taxon>
        <taxon>Actinomycetes</taxon>
        <taxon>Micromonosporales</taxon>
        <taxon>Micromonosporaceae</taxon>
        <taxon>Actinocatenispora</taxon>
    </lineage>
</organism>
<sequence>MSRSDGTTAAGAAAHGTPGVHRPGGAHTEEALAPGAAHNDAPSGSGRTHGTEASSGGAAGRVKQAVRTYLDAIGRHRTAMRSGTREEQAAARATVESTERGAQEAFGAWHGRITHEQAIRDADATLPVALRWLKQHQKQAPQAVRQLALDKQEDQLRQQVNDASDALDHAFETMKATAANLAAAKADAAKIADPTADPPGATTAKAGGTGDPTGATTAKAGGTGDLTGATTAKAGDTRQTGDATSSAAKGADSGGAGGANGATEHPANEPGAGAAKVGADEVATAREDVATAENRLHEKYDEADDLAFRYARDGGGPDRGALGRARRDVHDALDAYVSALARLGRLRAGTGGGTAHLGGGNDGGTPHPGGAEVTRWERRFHDDTAAFDAAYDHGVETLGALHRFLRQGSPSSPREGAPVEPTHPAVPVLVRRFLDAKVAYQDLLHHKVLAAERRLSGAEDTLAAAHRNRAGDDAVTAALDARQHARDARDAAQREYAGLLHDAGGTLVLRPLPKHVPDLTPFQSDRLAAARSRLTETAHDVATAYAAAHRDPHVEHVNGTDLAAVQQARDAYEGAVATTNASFDRAFDTLAALNRPPGKASPPPGPRLVRTRDEFGSALADARGAYDTLAKADRIAVADPSERNAAALDAARRGTIRPFQRLNRAIESHAQAIMSHERGGNGFPGGRRGSAIAGVVGRLLDRSALDSALRTESGYYATLESVRNSLGRHASSDELPATHADVTVSTGPSGGSEPSRGTRGSGGGGPAGAGRGPGAGPSGRGGPGGGGTAARPGGGGSSAGPSGRGAPSFGTAAPGPGRAGGRYGRSERGPADDEAKQGPGPEDENGGLPFGRPDTYQGATVREVSGDGVTALTGVGHTFPDGPSPSPVTRRFDVDLDGTPATVTVTDSVAGFEVRRVEQGLSPTARPPRPVDPAHDLVLPDDLLPPSRPGDTPLADGAVLRGFREAYERALRQSIERGIADRLGDRSQAAVADRLREIGERLDRGMPLDDDQRALLHDLDHAPPTTVADRADPAPPRPAAVDPASPAGGPGRAAPAATVTGAGVRGGGGMRPSGADAPDSVGATADPATVSVRPDGDAAVPVAGVTPSAPGRTAASAAPNAGAAARPPGTDRGWMADVIDRTARGRELTGEQWAALRRDAAERLAHDVDAMAGPTTPTTHRERDATPTVDASPRPGSGATTAGAPHAPAAVPDGTPTDADNPSTPTDTTPAATSAAPIGSPETPAVSTSGHASALPTDSASAPAGPVRVERAVTVLAAGIPRNELPGVPELVRLLREEASRLGVTVPAREWTELPAVLLNNYRYLTAGYVVSLGGMEVKVTLAASDPRAASVDAGTGTLTVGDTTNSQFQTGGHSQGHSGQTGSTRISGGLTLTQAVDGGFGPLRIGASATLTRNRTNRGSSHLADAEKGKVFNTRGPSTLVSLRATWRVAARTDDTPWADRPVRQRTPAARLAVWIPDQVLRDTEHRVSATVAPARLAELPDHFHATQLSGLPELYDAVLATMAAQGHPLPVVGVARRTLRDELWNLDTHLAVAVNEGGFPIDLRDERGRPVARVTVRATRGDTAPVGATSDVAHLENVRTAISGMGGNTDLTDGLDLSAPNVSVVLPGEFGSTLGVGVTTSTSSTDGSSGSRNGLWVVVPRYARHVASYRMGFALSADVSLRGVPDLAAVEPVDATALVSLPEPDAYAAGLPVDAAALPEELRTDGAAYQANVIRETTKPAGTRPAPAHVRAGRGVGQGFVKLAPGGIDALRSGVVDVLRGKGFLPADDTHPFAPDRAGRRPTRMKAKLDNLDLVDRMLSAQGLESHYNAIHQDGMRFTVKRPDGLGGELSATVVVTATQDPESLAYERTTDEYHTVNLPMGMGFAGKAIAGTSRTSYGVNWSGGWEHLKAFLGGLGYFAATSVRQQTTHITNMPGLLEYPGAADVFRTTSRYSARIEYRNPRMFAPVPAAEPGGSADIAGTLHTLPWGSTEPTGDALGTRETTPAHVLDQAVVYHVDASGLTGALADLAGNLTGRRGREAGTLAAFGGTVETHAHFKEIVRGQYTTDAPFEAGLVTTTTAAADISATLRRSDFLDATDDKYVVGLIKLYLVQANSAATEQHGLSLEAKLAPGTTRGELNGLDASLGGTLDLALSGDRSATTSLALTGGTEHIQLDFSRAYLYRTTADFAVRYATEKHGKLRLADYSAEETSVADRTVLYVLSEPEALTRYAAGDLPVPATQLARTLRDWLAGTALGADVVAGALLRWTDVAPDVSPGLAALREAVAHRLRTDHAGYVEADGNTGRDTRPDPAKAIWSPDLRARIAAWRPARGGGSTARRAPVVEPRQPAMPAYLVRGVGEPELLGHVGVRHLSYDDGRTAYDIVKEAIDAVDPKLLAKGTEVWRDGSPLWTWGGVRSRLPFAATDQRMVGRLQTGVDAVQGLLAGGREQALVEELYGPQGLRLQLVRPRGWFLRELVEVHLTVRRTGPPTVTGFTPNSGTENYAHAYRGTGRGAAQAKGLAVLGGLSGGGHGTSEGASWKVGTSGNRGATIGEQNTAEQTAYDWTGRYDVRVPHEFTVRVRRFGGLRLPAVPYVVGLDRYRGMPVPTLRARPAPEPVRVPGTLELQVPRNLVDSVVAGPAALSHLQPLARLPRDAYIHGVVAADALPRLKSVLRRAFRGDPWQRAPKVDAHPTLPALTSQSMLTNHLPYVLGQRYLLDDNLVMPGDVTERARVWMTGEIVDIQVTDRIDDGTGTGRYAKYQSGTTSSSGRNPWSGTGQATFGYDAATAPPLSLAHDRTHTRPQGASHSATENVRDEQHVKQQGPVVVVRVRGTFRYDVERFTRTEHSHEADHLAGARRPGTTYRGEEFSGEASVEMFVDEYEALVAQHAARTETGTYDRAWPSFAGAPTVRTGDLLRAAAGIGVDTRGLVARAGRWLGDRYGHGTPLVLVHLDAAVALARYRAVVEWVRDTAADLASRGQAERAGALTDLVARDLANLAGEPDPVPSTVDEAASAFAVGGLAHRNGAPLEDRVWALPGTRRAADLRRLDDRVTALTVAVNAELPAPAALPPEASLTALDPTYLARDVAYQLGAAVLLRRVGPDDTTELTWISPRGSMYHHDPRHATPAEVAAAARREVDRLDDALRARITAHGVTSGELTALYRTAGRSGLTFEQAVRADLGRRPAPELRRETIRDTVHRPDADGGASEWTVAYDAVWTEDPYGGPPHVTLETRVHLDLSSVPAAERDRFVRRVRDAVDRYFNTGHRLPDGSPLSVSVRFTGPADALHTFTVRPSGPATTTELSVHSGPNEIAHEIGHLLGLDDEYRGAGRNRPAYRDSTLMAGGGLDATGSPAYDAAGGFHAVDPAGRLHPRHLYRWYRRINRGRLPMPVRPGIDALRAAPLGHRRPAHPRTLRYANGVTALVERPTRSRDDATARVDRATRYYPDSWTLDEVRYHVTQAYLDAVRRGTVDAAASGAVRWRGEYGAVWTEGVAENGRIRAFAPSRDQGGARPLPADAPQRPAPTGTALGAGTSGRTVPRAPVTANDAGTSGTGRARRVRFADEPAAVRRPRMLPTAAQAAAALYARIRAHLDQAGVAPWTIRMVAATIERHPARHLLLTQGRDVALRRRIGDDELYAVIVDATRHLDTDGTRYGDVTIPPPLAEPAASFGPPTDLPADKAPRYWTRGGLRDRTRYTFSGTGVVAVSFLDRGAETAEFALVESLLRTNHAGRSAGDTIVLLRAEDGVPVVDGGTVTPDALAAVLDLDLPGPRGEIRLLARTSRMFASRLAELTRRTVVTYVDDVYVAPDPGAVTAVRVVPATDDGPAAVLPGLQFVAGYAGTGLVHGYRLLPPAPGGRRWFPRQVRRVGRHAPTGSATVAPAEVTDLFGDGTLASVEARWRLDRPYHGVDVGDGTVDVELDPVDVRGAPEFSPGVELVLVVHDPVDRSDIEAYARRLATVTGSVVHVPPAGALVDVSPTGHEVGSYFAGDEYGARYWTTVAPPGADPRFVADGLRLRLRRTVQQEAQVAGTALSRAVRERQPRTARPFSYVARPELFAAHGADARTALLAGRHPVPLLPSLATTLPIGLEIEFVFPAYDGDDFAELRERLLAGIRAAMGEEGLLGPDPAPDDAPYSANPDHWRLVPDQSVHGEIVSPLLTGSAVAWANLTRVLAIVRRFGGDIDPRAGGHIHVAVPGLAADGARLTRVVRWLGAYQDVLWRMTSDPHAPPAARRDTHFRTPLPPVPPPIDADQLVRDLSRATRRYPSVNLSGVTVDVRGHLELRFPDGSLDAHVLQARVNLLAAAVEYALGNDGPMPTHQGVGDHVRRGLGQRPASIHPGPAGRMWTVHEPEPSEQTAGVRQLLDTILHREEDLRQAAALYHLTTYVPGPLPADTVAPHRWHGVVPWRVYDDEFAVEWWFGVLPRALPALRQRFRGTPFGLRPLVVGAQTSGPNLLYGDRGLTAEVLARVVTARHDAGELGGIDHVVVLASGFGQGGAVAPAQQLADLTGLPVVATPFPVALASTGALLLGPIPPDRDWPDTRDNPDAWQAGMFRFVPRGVGHAAPVPLGTLGARRLAELPADPHEWETEPFLDPVARDDAVFLAEPDDEAAAPDAVPEQPAQPPAPPSLGGSAADAAATWFDDTLVPDDEDVVRSWEVRFDWSEPGADGRTPYATTSAFTLQELAGPAPSPIRLDVAIHLDTTVLSAAVADEFPLAPAAEVARVVAARRRTTAAAATAAIHRTFDGHRLPNGSPLSVRVRFVAEVLLAHHVVTLHAGGARMDMVNWPVGHPPRGYAHEFGHMIGLLDEYRDAQVAGHRPVYRDATVMGADAVQDGESGPWRLMPRHLRRLFQVLGGRARIVFADGVLARDLRGHVPGTGPAADRSLDDGEAGDAVGADAYSALAAFDVARRGGRATVAHHDGEATVTWHGHLLGSAYASATVSPDADDGAALDAVRASLLAALPDHHGGPWSATVDGHRVEGRLHAATPYPPQWTDDEVRYHVEQALLDAHRRGHHHQVRPGVTRYVGGYGGVRSRIDVRAGEIVAFRPYGTEPASIARQLRPASPTEPPGPARLYRQVLDSLDALGASTAAVRVIAARVATHPDRAALLADGRGADLRHRLGDALLYTIIADATRSLDAVVLRAPAETFGEPAEVDVDGRRRDATPDELRAAVRRTVVGGRTVLWLATGDAAVDAAEEATSRRLAGANLPGLPDELAVFLAYGYDGTPLLGPREIPPTELAGLLHREFPAGRPPLLLAAPASRYYATMLNGRLGVEVIVPVGELYLDATTGVPTAVVRTGGIVLPGALYSMVAESDGEHRLLPPVPDGRHWLPREVRRSGTYRPRDTDRTMARAAVDAGRPDLYTLELTWRQDRPACTPGPAELTEYVVGVEDAAAMLTGAGWRPGTDVALSLSTSGVSRGSANSWQPWVRRWAERLAAYLGAAVHVPPLGTAIDATDDGFALRHLGGAPRVHPSWWTAIAPHAAQRYRIDGTRLRSVASTVAGGAVAHRALTSGARHRAAHPSTPASTSLVANPAAFAALGDRAARQVAAGRSPVPLLDFLASGLPFGLELEFMLAPGLGVDEIRQRRDDIAADLARLGLSAPHGTGEYTDRRDGWQVVEDGSVHGEVVSPLLTPGRSAWLDLATVLAVLTRHGARIDHRCGGHVHVGVGGIARDAARLTTLVRLVEGYQDVLWRLTSDPHASGLVRDAYFRTPTGPVVDHASRDALVWSMSREAGLFPAVNLSGVSPDLRGHIEFRFPDGSLDASVIQARVNLLLALVEYAAHAPSPDLPSYQGIGDHQLRGAFTHPAAQNTDLDGAAWTAWQTEAPEHTLGVRRLLDTVFHRDEDRHQLAALFHVTTWREPQVETVPPADIQPSVTGAIGSATFLSYLDPDSEPLPVGLLDRIAEWSAPGDVVVVGTSWGLELTNGAEALTDERLAVTIAAVAKPHRVLVLATSYGRGGSVAPAQRLADLLDRPVLATEHQVSVARESGAVLLGEFPSGAHSPTGRADIDRWQDGLLEFRPGGGGVPRRVPLGVLGADRLDELPDGRRDWLSAVFGELPADDGGDDWIDEFFQSSTAQFPDPPTTPEFPEMPQLVDLDMTAVPLHSTPADRASSTGTAARSGDLAAGPFDGRRTVIQTMPPSDDDPQRQPLPRFRGFDAGPPPSPARAPDDED</sequence>
<feature type="compositionally biased region" description="Polar residues" evidence="1">
    <location>
        <begin position="45"/>
        <end position="54"/>
    </location>
</feature>
<feature type="region of interest" description="Disordered" evidence="1">
    <location>
        <begin position="1363"/>
        <end position="1388"/>
    </location>
</feature>
<feature type="compositionally biased region" description="Polar residues" evidence="1">
    <location>
        <begin position="2804"/>
        <end position="2814"/>
    </location>
</feature>
<feature type="region of interest" description="Disordered" evidence="1">
    <location>
        <begin position="4613"/>
        <end position="4638"/>
    </location>
</feature>
<feature type="compositionally biased region" description="Low complexity" evidence="1">
    <location>
        <begin position="1039"/>
        <end position="1062"/>
    </location>
</feature>
<feature type="compositionally biased region" description="Basic and acidic residues" evidence="1">
    <location>
        <begin position="824"/>
        <end position="836"/>
    </location>
</feature>
<feature type="region of interest" description="Disordered" evidence="1">
    <location>
        <begin position="727"/>
        <end position="858"/>
    </location>
</feature>
<feature type="compositionally biased region" description="Low complexity" evidence="1">
    <location>
        <begin position="192"/>
        <end position="234"/>
    </location>
</feature>
<feature type="compositionally biased region" description="Gly residues" evidence="1">
    <location>
        <begin position="759"/>
        <end position="798"/>
    </location>
</feature>
<feature type="region of interest" description="Disordered" evidence="1">
    <location>
        <begin position="1021"/>
        <end position="1086"/>
    </location>
</feature>
<feature type="compositionally biased region" description="Low complexity" evidence="1">
    <location>
        <begin position="799"/>
        <end position="816"/>
    </location>
</feature>
<reference evidence="2" key="1">
    <citation type="submission" date="2021-01" db="EMBL/GenBank/DDBJ databases">
        <title>Whole genome shotgun sequence of Actinocatenispora rupis NBRC 107355.</title>
        <authorList>
            <person name="Komaki H."/>
            <person name="Tamura T."/>
        </authorList>
    </citation>
    <scope>NUCLEOTIDE SEQUENCE</scope>
    <source>
        <strain evidence="2">NBRC 107355</strain>
    </source>
</reference>